<dbReference type="FunFam" id="1.20.200.10:FF:000014">
    <property type="entry name" value="3-carboxy-cis,cis-muconate cycloisomerase"/>
    <property type="match status" value="1"/>
</dbReference>
<organism evidence="3 4">
    <name type="scientific">Lentilactobacillus diolivorans DSM 14421</name>
    <dbReference type="NCBI Taxonomy" id="1423739"/>
    <lineage>
        <taxon>Bacteria</taxon>
        <taxon>Bacillati</taxon>
        <taxon>Bacillota</taxon>
        <taxon>Bacilli</taxon>
        <taxon>Lactobacillales</taxon>
        <taxon>Lactobacillaceae</taxon>
        <taxon>Lentilactobacillus</taxon>
    </lineage>
</organism>
<dbReference type="SMART" id="SM00998">
    <property type="entry name" value="ADSL_C"/>
    <property type="match status" value="1"/>
</dbReference>
<proteinExistence type="predicted"/>
<keyword evidence="1 3" id="KW-0456">Lyase</keyword>
<gene>
    <name evidence="3" type="ORF">FC85_GL001807</name>
</gene>
<dbReference type="GO" id="GO:0006189">
    <property type="term" value="P:'de novo' IMP biosynthetic process"/>
    <property type="evidence" value="ECO:0007669"/>
    <property type="project" value="UniProtKB-UniPathway"/>
</dbReference>
<dbReference type="PRINTS" id="PR00145">
    <property type="entry name" value="ARGSUCLYASE"/>
</dbReference>
<accession>A0A0R1S9W3</accession>
<reference evidence="3 4" key="1">
    <citation type="journal article" date="2015" name="Genome Announc.">
        <title>Expanding the biotechnology potential of lactobacilli through comparative genomics of 213 strains and associated genera.</title>
        <authorList>
            <person name="Sun Z."/>
            <person name="Harris H.M."/>
            <person name="McCann A."/>
            <person name="Guo C."/>
            <person name="Argimon S."/>
            <person name="Zhang W."/>
            <person name="Yang X."/>
            <person name="Jeffery I.B."/>
            <person name="Cooney J.C."/>
            <person name="Kagawa T.F."/>
            <person name="Liu W."/>
            <person name="Song Y."/>
            <person name="Salvetti E."/>
            <person name="Wrobel A."/>
            <person name="Rasinkangas P."/>
            <person name="Parkhill J."/>
            <person name="Rea M.C."/>
            <person name="O'Sullivan O."/>
            <person name="Ritari J."/>
            <person name="Douillard F.P."/>
            <person name="Paul Ross R."/>
            <person name="Yang R."/>
            <person name="Briner A.E."/>
            <person name="Felis G.E."/>
            <person name="de Vos W.M."/>
            <person name="Barrangou R."/>
            <person name="Klaenhammer T.R."/>
            <person name="Caufield P.W."/>
            <person name="Cui Y."/>
            <person name="Zhang H."/>
            <person name="O'Toole P.W."/>
        </authorList>
    </citation>
    <scope>NUCLEOTIDE SEQUENCE [LARGE SCALE GENOMIC DNA]</scope>
    <source>
        <strain evidence="3 4">DSM 14421</strain>
    </source>
</reference>
<dbReference type="Proteomes" id="UP000052013">
    <property type="component" value="Unassembled WGS sequence"/>
</dbReference>
<evidence type="ECO:0000313" key="3">
    <source>
        <dbReference type="EMBL" id="KRL62936.1"/>
    </source>
</evidence>
<comment type="caution">
    <text evidence="3">The sequence shown here is derived from an EMBL/GenBank/DDBJ whole genome shotgun (WGS) entry which is preliminary data.</text>
</comment>
<evidence type="ECO:0000256" key="1">
    <source>
        <dbReference type="ARBA" id="ARBA00023239"/>
    </source>
</evidence>
<dbReference type="InterPro" id="IPR000362">
    <property type="entry name" value="Fumarate_lyase_fam"/>
</dbReference>
<protein>
    <submittedName>
        <fullName evidence="3">Adenylosuccinate lyase</fullName>
    </submittedName>
</protein>
<dbReference type="GO" id="GO:0004018">
    <property type="term" value="F:N6-(1,2-dicarboxyethyl)AMP AMP-lyase (fumarate-forming) activity"/>
    <property type="evidence" value="ECO:0007669"/>
    <property type="project" value="InterPro"/>
</dbReference>
<dbReference type="STRING" id="1423739.FC85_GL001807"/>
<dbReference type="UniPathway" id="UPA00075">
    <property type="reaction ID" value="UER00336"/>
</dbReference>
<name>A0A0R1S9W3_9LACO</name>
<evidence type="ECO:0000259" key="2">
    <source>
        <dbReference type="SMART" id="SM00998"/>
    </source>
</evidence>
<dbReference type="Gene3D" id="1.20.200.10">
    <property type="entry name" value="Fumarase/aspartase (Central domain)"/>
    <property type="match status" value="1"/>
</dbReference>
<dbReference type="GO" id="GO:0044208">
    <property type="term" value="P:'de novo' AMP biosynthetic process"/>
    <property type="evidence" value="ECO:0007669"/>
    <property type="project" value="UniProtKB-UniPathway"/>
</dbReference>
<sequence>MTILASSMIDSELFKDQYGTEEMRHIFSDQAQIQKWLDTWAALAEAEAAEGIIPKAAAKEIAEKANYQNINMSEVREGFKKTAHPLMPQIRSFAKSLSPEAGGYVHWGATTQDITDTGLVLQLKDAQQLIVKQLQELLTSSLKQAKKYRTLIMAGRTHGQPAVPITLGYKIAIWANEFGNHLDRIKDGQKRYLVGELGGAAGTLASLGDKGLAVQKTFCDLLGLETPTITWHVSRDGFAEFASIISMIAGTIARVANEIINLQRTEIGEIEEGFTMGKVGSSTMPQKRNPMKCENIVSLTRIIQANATLGFSSMMQEHERDMTFWQSDWSYLPQICINLSTAMKMLNDVLNQMIVHKDNIKNNLFETKGLIVSERVMLDLGRYLGRQNAHEVIYENAMKAFEEKKPLLDLLLADKRVTADVDEPTLREMLNPEKYSGASAELVDRVLSKYHAFLK</sequence>
<dbReference type="InterPro" id="IPR008948">
    <property type="entry name" value="L-Aspartase-like"/>
</dbReference>
<dbReference type="PRINTS" id="PR00149">
    <property type="entry name" value="FUMRATELYASE"/>
</dbReference>
<dbReference type="InterPro" id="IPR019468">
    <property type="entry name" value="AdenyloSucc_lyase_C"/>
</dbReference>
<dbReference type="AlphaFoldDB" id="A0A0R1S9W3"/>
<dbReference type="PANTHER" id="PTHR43172:SF1">
    <property type="entry name" value="ADENYLOSUCCINATE LYASE"/>
    <property type="match status" value="1"/>
</dbReference>
<dbReference type="GO" id="GO:0005829">
    <property type="term" value="C:cytosol"/>
    <property type="evidence" value="ECO:0007669"/>
    <property type="project" value="TreeGrafter"/>
</dbReference>
<dbReference type="SUPFAM" id="SSF48557">
    <property type="entry name" value="L-aspartase-like"/>
    <property type="match status" value="1"/>
</dbReference>
<dbReference type="NCBIfam" id="TIGR00928">
    <property type="entry name" value="purB"/>
    <property type="match status" value="1"/>
</dbReference>
<evidence type="ECO:0000313" key="4">
    <source>
        <dbReference type="Proteomes" id="UP000052013"/>
    </source>
</evidence>
<dbReference type="PATRIC" id="fig|1423739.3.peg.1890"/>
<feature type="domain" description="Adenylosuccinate lyase C-terminal" evidence="2">
    <location>
        <begin position="368"/>
        <end position="447"/>
    </location>
</feature>
<dbReference type="PANTHER" id="PTHR43172">
    <property type="entry name" value="ADENYLOSUCCINATE LYASE"/>
    <property type="match status" value="1"/>
</dbReference>
<dbReference type="UniPathway" id="UPA00074">
    <property type="reaction ID" value="UER00132"/>
</dbReference>
<dbReference type="Pfam" id="PF10397">
    <property type="entry name" value="ADSL_C"/>
    <property type="match status" value="1"/>
</dbReference>
<dbReference type="EMBL" id="AZEY01000105">
    <property type="protein sequence ID" value="KRL62936.1"/>
    <property type="molecule type" value="Genomic_DNA"/>
</dbReference>
<dbReference type="Gene3D" id="1.10.40.30">
    <property type="entry name" value="Fumarase/aspartase (C-terminal domain)"/>
    <property type="match status" value="1"/>
</dbReference>
<dbReference type="PROSITE" id="PS00163">
    <property type="entry name" value="FUMARATE_LYASES"/>
    <property type="match status" value="1"/>
</dbReference>
<dbReference type="CDD" id="cd01597">
    <property type="entry name" value="pCLME"/>
    <property type="match status" value="1"/>
</dbReference>
<dbReference type="InterPro" id="IPR020557">
    <property type="entry name" value="Fumarate_lyase_CS"/>
</dbReference>
<dbReference type="GO" id="GO:0070626">
    <property type="term" value="F:(S)-2-(5-amino-1-(5-phospho-D-ribosyl)imidazole-4-carboxamido) succinate lyase (fumarate-forming) activity"/>
    <property type="evidence" value="ECO:0007669"/>
    <property type="project" value="TreeGrafter"/>
</dbReference>
<dbReference type="InterPro" id="IPR004769">
    <property type="entry name" value="Pur_lyase"/>
</dbReference>
<dbReference type="Pfam" id="PF00206">
    <property type="entry name" value="Lyase_1"/>
    <property type="match status" value="1"/>
</dbReference>
<dbReference type="InterPro" id="IPR022761">
    <property type="entry name" value="Fumarate_lyase_N"/>
</dbReference>